<feature type="binding site" description="axial binding residue" evidence="6">
    <location>
        <position position="57"/>
    </location>
    <ligand>
        <name>heme c</name>
        <dbReference type="ChEBI" id="CHEBI:61717"/>
        <label>1</label>
    </ligand>
    <ligandPart>
        <name>Fe</name>
        <dbReference type="ChEBI" id="CHEBI:18248"/>
    </ligandPart>
</feature>
<dbReference type="AlphaFoldDB" id="A0A1M4SDW1"/>
<dbReference type="CDD" id="cd08168">
    <property type="entry name" value="Cytochrom_C3"/>
    <property type="match status" value="1"/>
</dbReference>
<keyword evidence="10" id="KW-1185">Reference proteome</keyword>
<evidence type="ECO:0000256" key="4">
    <source>
        <dbReference type="ARBA" id="ARBA00022982"/>
    </source>
</evidence>
<keyword evidence="4" id="KW-0249">Electron transport</keyword>
<dbReference type="Gene3D" id="3.90.10.10">
    <property type="entry name" value="Cytochrome C3"/>
    <property type="match status" value="1"/>
</dbReference>
<evidence type="ECO:0000256" key="1">
    <source>
        <dbReference type="ARBA" id="ARBA00022448"/>
    </source>
</evidence>
<name>A0A1M4SDW1_9BACT</name>
<keyword evidence="1" id="KW-0813">Transport</keyword>
<evidence type="ECO:0000313" key="9">
    <source>
        <dbReference type="EMBL" id="SHE30355.1"/>
    </source>
</evidence>
<feature type="binding site" description="axial binding residue" evidence="6">
    <location>
        <position position="120"/>
    </location>
    <ligand>
        <name>heme c</name>
        <dbReference type="ChEBI" id="CHEBI:61717"/>
        <label>1</label>
    </ligand>
    <ligandPart>
        <name>Fe</name>
        <dbReference type="ChEBI" id="CHEBI:18248"/>
    </ligandPart>
</feature>
<keyword evidence="5 6" id="KW-0408">Iron</keyword>
<feature type="binding site" description="axial binding residue" evidence="6">
    <location>
        <position position="101"/>
    </location>
    <ligand>
        <name>heme c</name>
        <dbReference type="ChEBI" id="CHEBI:61717"/>
        <label>1</label>
    </ligand>
    <ligandPart>
        <name>Fe</name>
        <dbReference type="ChEBI" id="CHEBI:18248"/>
    </ligandPart>
</feature>
<reference evidence="10" key="1">
    <citation type="submission" date="2016-11" db="EMBL/GenBank/DDBJ databases">
        <authorList>
            <person name="Varghese N."/>
            <person name="Submissions S."/>
        </authorList>
    </citation>
    <scope>NUCLEOTIDE SEQUENCE [LARGE SCALE GENOMIC DNA]</scope>
    <source>
        <strain evidence="10">DSM 9756</strain>
    </source>
</reference>
<evidence type="ECO:0000256" key="7">
    <source>
        <dbReference type="SAM" id="SignalP"/>
    </source>
</evidence>
<feature type="chain" id="PRO_5012838425" evidence="7">
    <location>
        <begin position="24"/>
        <end position="126"/>
    </location>
</feature>
<dbReference type="Pfam" id="PF02085">
    <property type="entry name" value="Cytochrom_CIII"/>
    <property type="match status" value="1"/>
</dbReference>
<dbReference type="GO" id="GO:0020037">
    <property type="term" value="F:heme binding"/>
    <property type="evidence" value="ECO:0007669"/>
    <property type="project" value="InterPro"/>
</dbReference>
<evidence type="ECO:0000256" key="5">
    <source>
        <dbReference type="ARBA" id="ARBA00023004"/>
    </source>
</evidence>
<dbReference type="InterPro" id="IPR002322">
    <property type="entry name" value="Cyt_c_III"/>
</dbReference>
<evidence type="ECO:0000256" key="3">
    <source>
        <dbReference type="ARBA" id="ARBA00022723"/>
    </source>
</evidence>
<evidence type="ECO:0000313" key="10">
    <source>
        <dbReference type="Proteomes" id="UP000184076"/>
    </source>
</evidence>
<feature type="binding site" description="axial binding residue" evidence="6">
    <location>
        <position position="61"/>
    </location>
    <ligand>
        <name>heme c</name>
        <dbReference type="ChEBI" id="CHEBI:61717"/>
        <label>1</label>
    </ligand>
    <ligandPart>
        <name>Fe</name>
        <dbReference type="ChEBI" id="CHEBI:18248"/>
    </ligandPart>
</feature>
<dbReference type="GO" id="GO:0046872">
    <property type="term" value="F:metal ion binding"/>
    <property type="evidence" value="ECO:0007669"/>
    <property type="project" value="UniProtKB-KW"/>
</dbReference>
<feature type="binding site" description="axial binding residue" evidence="6">
    <location>
        <position position="62"/>
    </location>
    <ligand>
        <name>heme c</name>
        <dbReference type="ChEBI" id="CHEBI:61717"/>
        <label>1</label>
    </ligand>
    <ligandPart>
        <name>Fe</name>
        <dbReference type="ChEBI" id="CHEBI:18248"/>
    </ligandPart>
</feature>
<feature type="signal peptide" evidence="7">
    <location>
        <begin position="1"/>
        <end position="23"/>
    </location>
</feature>
<feature type="domain" description="Class III cytochrome C" evidence="8">
    <location>
        <begin position="39"/>
        <end position="124"/>
    </location>
</feature>
<keyword evidence="7" id="KW-0732">Signal</keyword>
<proteinExistence type="predicted"/>
<feature type="binding site" description="axial binding residue" evidence="6">
    <location>
        <position position="60"/>
    </location>
    <ligand>
        <name>heme c</name>
        <dbReference type="ChEBI" id="CHEBI:61717"/>
        <label>1</label>
    </ligand>
    <ligandPart>
        <name>Fe</name>
        <dbReference type="ChEBI" id="CHEBI:18248"/>
    </ligandPart>
</feature>
<keyword evidence="3 6" id="KW-0479">Metal-binding</keyword>
<accession>A0A1M4SDW1</accession>
<dbReference type="STRING" id="1121391.SAMN02745206_00070"/>
<dbReference type="SUPFAM" id="SSF48695">
    <property type="entry name" value="Multiheme cytochromes"/>
    <property type="match status" value="1"/>
</dbReference>
<dbReference type="GO" id="GO:0009055">
    <property type="term" value="F:electron transfer activity"/>
    <property type="evidence" value="ECO:0007669"/>
    <property type="project" value="InterPro"/>
</dbReference>
<evidence type="ECO:0000256" key="6">
    <source>
        <dbReference type="PIRSR" id="PIRSR602322-1"/>
    </source>
</evidence>
<sequence length="126" mass="13957">MKFAVLFLATLFAVALSTGPAVRAQDEVMVLEDEALAPLERPPVTFPHERHAEIIDCTRCHHDYDRYGANLGGDGQKCSTCHAADAQDGPMPLKRAFHLQCKSCHERLNSREGMQLPVMCGQCHKP</sequence>
<feature type="binding site" description="axial binding residue" evidence="6">
    <location>
        <position position="48"/>
    </location>
    <ligand>
        <name>heme c</name>
        <dbReference type="ChEBI" id="CHEBI:61717"/>
        <label>1</label>
    </ligand>
    <ligandPart>
        <name>Fe</name>
        <dbReference type="ChEBI" id="CHEBI:18248"/>
    </ligandPart>
</feature>
<feature type="binding site" description="axial binding residue" evidence="6">
    <location>
        <position position="51"/>
    </location>
    <ligand>
        <name>heme c</name>
        <dbReference type="ChEBI" id="CHEBI:61717"/>
        <label>1</label>
    </ligand>
    <ligandPart>
        <name>Fe</name>
        <dbReference type="ChEBI" id="CHEBI:18248"/>
    </ligandPart>
</feature>
<dbReference type="EMBL" id="FQVB01000003">
    <property type="protein sequence ID" value="SHE30355.1"/>
    <property type="molecule type" value="Genomic_DNA"/>
</dbReference>
<protein>
    <submittedName>
        <fullName evidence="9">Class III cytochrome C family protein</fullName>
    </submittedName>
</protein>
<evidence type="ECO:0000256" key="2">
    <source>
        <dbReference type="ARBA" id="ARBA00022617"/>
    </source>
</evidence>
<dbReference type="Proteomes" id="UP000184076">
    <property type="component" value="Unassembled WGS sequence"/>
</dbReference>
<dbReference type="RefSeq" id="WP_073035860.1">
    <property type="nucleotide sequence ID" value="NZ_FQVB01000003.1"/>
</dbReference>
<gene>
    <name evidence="9" type="ORF">SAMN02745206_00070</name>
</gene>
<organism evidence="9 10">
    <name type="scientific">Desulfacinum infernum DSM 9756</name>
    <dbReference type="NCBI Taxonomy" id="1121391"/>
    <lineage>
        <taxon>Bacteria</taxon>
        <taxon>Pseudomonadati</taxon>
        <taxon>Thermodesulfobacteriota</taxon>
        <taxon>Syntrophobacteria</taxon>
        <taxon>Syntrophobacterales</taxon>
        <taxon>Syntrophobacteraceae</taxon>
        <taxon>Desulfacinum</taxon>
    </lineage>
</organism>
<feature type="binding site" description="axial binding residue" evidence="6">
    <location>
        <position position="123"/>
    </location>
    <ligand>
        <name>heme c</name>
        <dbReference type="ChEBI" id="CHEBI:61717"/>
        <label>1</label>
    </ligand>
    <ligandPart>
        <name>Fe</name>
        <dbReference type="ChEBI" id="CHEBI:18248"/>
    </ligandPart>
</feature>
<feature type="binding site" description="axial binding residue" evidence="6">
    <location>
        <position position="78"/>
    </location>
    <ligand>
        <name>heme c</name>
        <dbReference type="ChEBI" id="CHEBI:61717"/>
        <label>1</label>
    </ligand>
    <ligandPart>
        <name>Fe</name>
        <dbReference type="ChEBI" id="CHEBI:18248"/>
    </ligandPart>
</feature>
<dbReference type="PRINTS" id="PR00609">
    <property type="entry name" value="CYTOCHROMEC3"/>
</dbReference>
<feature type="binding site" description="axial binding residue" evidence="6">
    <location>
        <position position="105"/>
    </location>
    <ligand>
        <name>heme c</name>
        <dbReference type="ChEBI" id="CHEBI:61717"/>
        <label>1</label>
    </ligand>
    <ligandPart>
        <name>Fe</name>
        <dbReference type="ChEBI" id="CHEBI:18248"/>
    </ligandPart>
</feature>
<evidence type="ECO:0000259" key="8">
    <source>
        <dbReference type="Pfam" id="PF02085"/>
    </source>
</evidence>
<dbReference type="InterPro" id="IPR020942">
    <property type="entry name" value="Cyt_c_III_dom"/>
</dbReference>
<feature type="binding site" description="axial binding residue" evidence="6">
    <location>
        <position position="104"/>
    </location>
    <ligand>
        <name>heme c</name>
        <dbReference type="ChEBI" id="CHEBI:61717"/>
        <label>1</label>
    </ligand>
    <ligandPart>
        <name>Fe</name>
        <dbReference type="ChEBI" id="CHEBI:18248"/>
    </ligandPart>
</feature>
<dbReference type="InterPro" id="IPR036280">
    <property type="entry name" value="Multihaem_cyt_sf"/>
</dbReference>
<feature type="binding site" description="axial binding residue" evidence="6">
    <location>
        <position position="124"/>
    </location>
    <ligand>
        <name>heme c</name>
        <dbReference type="ChEBI" id="CHEBI:61717"/>
        <label>1</label>
    </ligand>
    <ligandPart>
        <name>Fe</name>
        <dbReference type="ChEBI" id="CHEBI:18248"/>
    </ligandPart>
</feature>
<keyword evidence="2 6" id="KW-0349">Heme</keyword>
<dbReference type="OrthoDB" id="9796996at2"/>
<comment type="cofactor">
    <cofactor evidence="6">
        <name>heme c</name>
        <dbReference type="ChEBI" id="CHEBI:61717"/>
    </cofactor>
    <text evidence="6">Binds 4 heme c groups covalently per monomer.</text>
</comment>